<dbReference type="InterPro" id="IPR021385">
    <property type="entry name" value="DUF3017"/>
</dbReference>
<keyword evidence="3" id="KW-1185">Reference proteome</keyword>
<accession>Z9JW15</accession>
<protein>
    <recommendedName>
        <fullName evidence="4">DUF3017 domain-containing protein</fullName>
    </recommendedName>
</protein>
<evidence type="ECO:0000313" key="3">
    <source>
        <dbReference type="Proteomes" id="UP000023067"/>
    </source>
</evidence>
<dbReference type="RefSeq" id="WP_038371300.1">
    <property type="nucleotide sequence ID" value="NZ_BAAAOW010000003.1"/>
</dbReference>
<dbReference type="PATRIC" id="fig|396014.3.peg.1196"/>
<reference evidence="2 3" key="1">
    <citation type="submission" date="2014-02" db="EMBL/GenBank/DDBJ databases">
        <title>Genome sequence of Brachybacterium phenoliresistens strain W13A50.</title>
        <authorList>
            <person name="Wang X."/>
        </authorList>
    </citation>
    <scope>NUCLEOTIDE SEQUENCE [LARGE SCALE GENOMIC DNA]</scope>
    <source>
        <strain evidence="2 3">W13A50</strain>
    </source>
</reference>
<dbReference type="EMBL" id="JDYK01000004">
    <property type="protein sequence ID" value="EWS81981.1"/>
    <property type="molecule type" value="Genomic_DNA"/>
</dbReference>
<dbReference type="Pfam" id="PF11222">
    <property type="entry name" value="DUF3017"/>
    <property type="match status" value="1"/>
</dbReference>
<dbReference type="AlphaFoldDB" id="Z9JW15"/>
<proteinExistence type="predicted"/>
<dbReference type="eggNOG" id="ENOG5030XZS">
    <property type="taxonomic scope" value="Bacteria"/>
</dbReference>
<keyword evidence="1" id="KW-0472">Membrane</keyword>
<gene>
    <name evidence="2" type="ORF">BF93_14225</name>
</gene>
<dbReference type="HOGENOM" id="CLU_183556_0_0_11"/>
<sequence>MAAERSPFTLRAALRRQAVLVLALCVLVAAVVLGLMGRAPTAGLLLAGLLGALALLRALLPTTAMGAVAVRGRATDVAVLAVLAIGLAALSGAPNL</sequence>
<evidence type="ECO:0000256" key="1">
    <source>
        <dbReference type="SAM" id="Phobius"/>
    </source>
</evidence>
<evidence type="ECO:0000313" key="2">
    <source>
        <dbReference type="EMBL" id="EWS81981.1"/>
    </source>
</evidence>
<feature type="transmembrane region" description="Helical" evidence="1">
    <location>
        <begin position="77"/>
        <end position="94"/>
    </location>
</feature>
<organism evidence="2 3">
    <name type="scientific">Brachybacterium phenoliresistens</name>
    <dbReference type="NCBI Taxonomy" id="396014"/>
    <lineage>
        <taxon>Bacteria</taxon>
        <taxon>Bacillati</taxon>
        <taxon>Actinomycetota</taxon>
        <taxon>Actinomycetes</taxon>
        <taxon>Micrococcales</taxon>
        <taxon>Dermabacteraceae</taxon>
        <taxon>Brachybacterium</taxon>
    </lineage>
</organism>
<keyword evidence="1" id="KW-1133">Transmembrane helix</keyword>
<comment type="caution">
    <text evidence="2">The sequence shown here is derived from an EMBL/GenBank/DDBJ whole genome shotgun (WGS) entry which is preliminary data.</text>
</comment>
<name>Z9JW15_9MICO</name>
<evidence type="ECO:0008006" key="4">
    <source>
        <dbReference type="Google" id="ProtNLM"/>
    </source>
</evidence>
<dbReference type="Proteomes" id="UP000023067">
    <property type="component" value="Unassembled WGS sequence"/>
</dbReference>
<feature type="transmembrane region" description="Helical" evidence="1">
    <location>
        <begin position="44"/>
        <end position="70"/>
    </location>
</feature>
<keyword evidence="1" id="KW-0812">Transmembrane</keyword>